<dbReference type="EMBL" id="JAEMNV010000007">
    <property type="protein sequence ID" value="MBJ8341404.1"/>
    <property type="molecule type" value="Genomic_DNA"/>
</dbReference>
<dbReference type="RefSeq" id="WP_199706283.1">
    <property type="nucleotide sequence ID" value="NZ_JAEMNV010000007.1"/>
</dbReference>
<dbReference type="Proteomes" id="UP000655868">
    <property type="component" value="Unassembled WGS sequence"/>
</dbReference>
<organism evidence="1 2">
    <name type="scientific">Antrihabitans stalagmiti</name>
    <dbReference type="NCBI Taxonomy" id="2799499"/>
    <lineage>
        <taxon>Bacteria</taxon>
        <taxon>Bacillati</taxon>
        <taxon>Actinomycetota</taxon>
        <taxon>Actinomycetes</taxon>
        <taxon>Mycobacteriales</taxon>
        <taxon>Nocardiaceae</taxon>
        <taxon>Antrihabitans</taxon>
    </lineage>
</organism>
<sequence length="111" mass="11837">MASLNADLDVLARLGGELNDLGSKMVDYLIGDTAQGPNPDGMSSAFVAVDISHSLVDRSLIPAIQERLSETGDVMVGIAREYRDQDERNVGALVNAYNTGLGSWTVEEPTV</sequence>
<dbReference type="AlphaFoldDB" id="A0A934NU96"/>
<protein>
    <submittedName>
        <fullName evidence="1">Uncharacterized protein</fullName>
    </submittedName>
</protein>
<proteinExistence type="predicted"/>
<accession>A0A934NU96</accession>
<reference evidence="1" key="1">
    <citation type="submission" date="2020-12" db="EMBL/GenBank/DDBJ databases">
        <title>Antrihabitans popcorni sp. nov. and Antrihabitans auranticaus sp. nov., isolated from a larva cave.</title>
        <authorList>
            <person name="Lee S.D."/>
            <person name="Kim I.S."/>
        </authorList>
    </citation>
    <scope>NUCLEOTIDE SEQUENCE</scope>
    <source>
        <strain evidence="1">YC3-6</strain>
    </source>
</reference>
<keyword evidence="2" id="KW-1185">Reference proteome</keyword>
<comment type="caution">
    <text evidence="1">The sequence shown here is derived from an EMBL/GenBank/DDBJ whole genome shotgun (WGS) entry which is preliminary data.</text>
</comment>
<gene>
    <name evidence="1" type="ORF">JGU71_21180</name>
</gene>
<evidence type="ECO:0000313" key="1">
    <source>
        <dbReference type="EMBL" id="MBJ8341404.1"/>
    </source>
</evidence>
<evidence type="ECO:0000313" key="2">
    <source>
        <dbReference type="Proteomes" id="UP000655868"/>
    </source>
</evidence>
<name>A0A934NU96_9NOCA</name>